<sequence>MNDLSTSLTVLSAMITPAVLILASGSLILATSQRLGRVIERARKLTSELREHAQKQAGNQDDQLLTEERRVLFAQLNRAAKRARFLQYAMTCLYITLSIFVATSVAIAIVAVLGLSYTWIPLAFGIAGIALLFYASLLLIGESRVALSAVDEEMKFALYISQAQVQPTHKSIKQE</sequence>
<dbReference type="Pfam" id="PF11026">
    <property type="entry name" value="DUF2721"/>
    <property type="match status" value="1"/>
</dbReference>
<name>A0A6C0GN10_9BACT</name>
<feature type="transmembrane region" description="Helical" evidence="1">
    <location>
        <begin position="6"/>
        <end position="31"/>
    </location>
</feature>
<gene>
    <name evidence="2" type="ORF">GXP67_23585</name>
</gene>
<protein>
    <submittedName>
        <fullName evidence="2">DUF2721 domain-containing protein</fullName>
    </submittedName>
</protein>
<reference evidence="2 3" key="1">
    <citation type="submission" date="2020-01" db="EMBL/GenBank/DDBJ databases">
        <authorList>
            <person name="Kim M.K."/>
        </authorList>
    </citation>
    <scope>NUCLEOTIDE SEQUENCE [LARGE SCALE GENOMIC DNA]</scope>
    <source>
        <strain evidence="2 3">172606-1</strain>
    </source>
</reference>
<accession>A0A6C0GN10</accession>
<dbReference type="EMBL" id="CP048222">
    <property type="protein sequence ID" value="QHT69409.1"/>
    <property type="molecule type" value="Genomic_DNA"/>
</dbReference>
<dbReference type="AlphaFoldDB" id="A0A6C0GN10"/>
<keyword evidence="1" id="KW-0812">Transmembrane</keyword>
<dbReference type="InterPro" id="IPR021279">
    <property type="entry name" value="DUF2721"/>
</dbReference>
<evidence type="ECO:0000313" key="2">
    <source>
        <dbReference type="EMBL" id="QHT69409.1"/>
    </source>
</evidence>
<dbReference type="Proteomes" id="UP000480178">
    <property type="component" value="Chromosome"/>
</dbReference>
<keyword evidence="1" id="KW-0472">Membrane</keyword>
<feature type="transmembrane region" description="Helical" evidence="1">
    <location>
        <begin position="88"/>
        <end position="113"/>
    </location>
</feature>
<dbReference type="KEGG" id="rhoz:GXP67_23585"/>
<organism evidence="2 3">
    <name type="scientific">Rhodocytophaga rosea</name>
    <dbReference type="NCBI Taxonomy" id="2704465"/>
    <lineage>
        <taxon>Bacteria</taxon>
        <taxon>Pseudomonadati</taxon>
        <taxon>Bacteroidota</taxon>
        <taxon>Cytophagia</taxon>
        <taxon>Cytophagales</taxon>
        <taxon>Rhodocytophagaceae</taxon>
        <taxon>Rhodocytophaga</taxon>
    </lineage>
</organism>
<keyword evidence="3" id="KW-1185">Reference proteome</keyword>
<proteinExistence type="predicted"/>
<keyword evidence="1" id="KW-1133">Transmembrane helix</keyword>
<evidence type="ECO:0000256" key="1">
    <source>
        <dbReference type="SAM" id="Phobius"/>
    </source>
</evidence>
<evidence type="ECO:0000313" key="3">
    <source>
        <dbReference type="Proteomes" id="UP000480178"/>
    </source>
</evidence>
<feature type="transmembrane region" description="Helical" evidence="1">
    <location>
        <begin position="119"/>
        <end position="140"/>
    </location>
</feature>
<dbReference type="RefSeq" id="WP_162445398.1">
    <property type="nucleotide sequence ID" value="NZ_CP048222.1"/>
</dbReference>